<dbReference type="InterPro" id="IPR011042">
    <property type="entry name" value="6-blade_b-propeller_TolB-like"/>
</dbReference>
<feature type="non-terminal residue" evidence="1">
    <location>
        <position position="1"/>
    </location>
</feature>
<evidence type="ECO:0008006" key="2">
    <source>
        <dbReference type="Google" id="ProtNLM"/>
    </source>
</evidence>
<dbReference type="AlphaFoldDB" id="X1NH54"/>
<reference evidence="1" key="1">
    <citation type="journal article" date="2014" name="Front. Microbiol.">
        <title>High frequency of phylogenetically diverse reductive dehalogenase-homologous genes in deep subseafloor sedimentary metagenomes.</title>
        <authorList>
            <person name="Kawai M."/>
            <person name="Futagami T."/>
            <person name="Toyoda A."/>
            <person name="Takaki Y."/>
            <person name="Nishi S."/>
            <person name="Hori S."/>
            <person name="Arai W."/>
            <person name="Tsubouchi T."/>
            <person name="Morono Y."/>
            <person name="Uchiyama I."/>
            <person name="Ito T."/>
            <person name="Fujiyama A."/>
            <person name="Inagaki F."/>
            <person name="Takami H."/>
        </authorList>
    </citation>
    <scope>NUCLEOTIDE SEQUENCE</scope>
    <source>
        <strain evidence="1">Expedition CK06-06</strain>
    </source>
</reference>
<name>X1NH54_9ZZZZ</name>
<proteinExistence type="predicted"/>
<organism evidence="1">
    <name type="scientific">marine sediment metagenome</name>
    <dbReference type="NCBI Taxonomy" id="412755"/>
    <lineage>
        <taxon>unclassified sequences</taxon>
        <taxon>metagenomes</taxon>
        <taxon>ecological metagenomes</taxon>
    </lineage>
</organism>
<dbReference type="Gene3D" id="2.120.10.30">
    <property type="entry name" value="TolB, C-terminal domain"/>
    <property type="match status" value="1"/>
</dbReference>
<dbReference type="EMBL" id="BARV01021653">
    <property type="protein sequence ID" value="GAI26135.1"/>
    <property type="molecule type" value="Genomic_DNA"/>
</dbReference>
<gene>
    <name evidence="1" type="ORF">S06H3_35840</name>
</gene>
<comment type="caution">
    <text evidence="1">The sequence shown here is derived from an EMBL/GenBank/DDBJ whole genome shotgun (WGS) entry which is preliminary data.</text>
</comment>
<accession>X1NH54</accession>
<dbReference type="SUPFAM" id="SSF69304">
    <property type="entry name" value="Tricorn protease N-terminal domain"/>
    <property type="match status" value="1"/>
</dbReference>
<protein>
    <recommendedName>
        <fullName evidence="2">Dipeptidylpeptidase IV N-terminal domain-containing protein</fullName>
    </recommendedName>
</protein>
<sequence length="115" mass="12663">ERLTYEHCRDIHPRPLEGGKVLFASDRSGRFNIYTLDLSTGELWQNTNFTTGAFEPTLTTDGEELIFDCYSEGNISILTMPYRSAFIGSVEVILEEGYCVAREATAIEAGGASSA</sequence>
<evidence type="ECO:0000313" key="1">
    <source>
        <dbReference type="EMBL" id="GAI26135.1"/>
    </source>
</evidence>